<dbReference type="Pfam" id="PF00472">
    <property type="entry name" value="RF-1"/>
    <property type="match status" value="1"/>
</dbReference>
<feature type="region of interest" description="Disordered" evidence="5">
    <location>
        <begin position="175"/>
        <end position="207"/>
    </location>
</feature>
<comment type="subcellular location">
    <subcellularLocation>
        <location evidence="1">Mitochondrion</location>
    </subcellularLocation>
</comment>
<keyword evidence="4" id="KW-0496">Mitochondrion</keyword>
<dbReference type="SUPFAM" id="SSF75620">
    <property type="entry name" value="Release factor"/>
    <property type="match status" value="1"/>
</dbReference>
<name>A0ABD0JLC1_9CAEN</name>
<feature type="compositionally biased region" description="Basic and acidic residues" evidence="5">
    <location>
        <begin position="192"/>
        <end position="207"/>
    </location>
</feature>
<dbReference type="Proteomes" id="UP001519460">
    <property type="component" value="Unassembled WGS sequence"/>
</dbReference>
<sequence length="207" mass="23845">MYKAAVMILQKPVRNRLCFCKISTITRGNVCLSSLHRNPETNPVQVEYHKLSSSIQCQHSVPSSYLGSHPTQCQVMLPISGHPPLTRNYVSRKTYQFPEILDEDLEEDFVRGSGPGGQSVNQTANCVVLKHKPTGIVVKCHETRSLEKNRERARERLQERLDLHLHGKKSFLSLQEQENSLQRQEKKKRNKVRLEMKKAFKEREGLD</sequence>
<evidence type="ECO:0000259" key="6">
    <source>
        <dbReference type="Pfam" id="PF00472"/>
    </source>
</evidence>
<evidence type="ECO:0000313" key="8">
    <source>
        <dbReference type="Proteomes" id="UP001519460"/>
    </source>
</evidence>
<proteinExistence type="inferred from homology"/>
<evidence type="ECO:0000256" key="1">
    <source>
        <dbReference type="ARBA" id="ARBA00004173"/>
    </source>
</evidence>
<dbReference type="InterPro" id="IPR045853">
    <property type="entry name" value="Pep_chain_release_fac_I_sf"/>
</dbReference>
<dbReference type="GO" id="GO:0005739">
    <property type="term" value="C:mitochondrion"/>
    <property type="evidence" value="ECO:0007669"/>
    <property type="project" value="UniProtKB-SubCell"/>
</dbReference>
<dbReference type="PANTHER" id="PTHR46203:SF1">
    <property type="entry name" value="MITOCHONDRIAL TRANSLATION RELEASE FACTOR IN RESCUE"/>
    <property type="match status" value="1"/>
</dbReference>
<dbReference type="InterPro" id="IPR000352">
    <property type="entry name" value="Pep_chain_release_fac_I"/>
</dbReference>
<feature type="domain" description="Prokaryotic-type class I peptide chain release factors" evidence="6">
    <location>
        <begin position="99"/>
        <end position="197"/>
    </location>
</feature>
<dbReference type="PANTHER" id="PTHR46203">
    <property type="entry name" value="PROBABLE PEPTIDE CHAIN RELEASE FACTOR C12ORF65"/>
    <property type="match status" value="1"/>
</dbReference>
<dbReference type="EMBL" id="JACVVK020000405">
    <property type="protein sequence ID" value="KAK7475480.1"/>
    <property type="molecule type" value="Genomic_DNA"/>
</dbReference>
<keyword evidence="3" id="KW-0809">Transit peptide</keyword>
<comment type="similarity">
    <text evidence="2">Belongs to the prokaryotic/mitochondrial release factor family.</text>
</comment>
<protein>
    <recommendedName>
        <fullName evidence="6">Prokaryotic-type class I peptide chain release factors domain-containing protein</fullName>
    </recommendedName>
</protein>
<evidence type="ECO:0000256" key="2">
    <source>
        <dbReference type="ARBA" id="ARBA00010835"/>
    </source>
</evidence>
<dbReference type="InterPro" id="IPR052405">
    <property type="entry name" value="Mito_Transl_Release_Factor"/>
</dbReference>
<evidence type="ECO:0000313" key="7">
    <source>
        <dbReference type="EMBL" id="KAK7475480.1"/>
    </source>
</evidence>
<evidence type="ECO:0000256" key="4">
    <source>
        <dbReference type="ARBA" id="ARBA00023128"/>
    </source>
</evidence>
<dbReference type="Gene3D" id="3.30.160.20">
    <property type="match status" value="1"/>
</dbReference>
<keyword evidence="8" id="KW-1185">Reference proteome</keyword>
<accession>A0ABD0JLC1</accession>
<evidence type="ECO:0000256" key="5">
    <source>
        <dbReference type="SAM" id="MobiDB-lite"/>
    </source>
</evidence>
<evidence type="ECO:0000256" key="3">
    <source>
        <dbReference type="ARBA" id="ARBA00022946"/>
    </source>
</evidence>
<dbReference type="AlphaFoldDB" id="A0ABD0JLC1"/>
<gene>
    <name evidence="7" type="ORF">BaRGS_00033299</name>
</gene>
<organism evidence="7 8">
    <name type="scientific">Batillaria attramentaria</name>
    <dbReference type="NCBI Taxonomy" id="370345"/>
    <lineage>
        <taxon>Eukaryota</taxon>
        <taxon>Metazoa</taxon>
        <taxon>Spiralia</taxon>
        <taxon>Lophotrochozoa</taxon>
        <taxon>Mollusca</taxon>
        <taxon>Gastropoda</taxon>
        <taxon>Caenogastropoda</taxon>
        <taxon>Sorbeoconcha</taxon>
        <taxon>Cerithioidea</taxon>
        <taxon>Batillariidae</taxon>
        <taxon>Batillaria</taxon>
    </lineage>
</organism>
<comment type="caution">
    <text evidence="7">The sequence shown here is derived from an EMBL/GenBank/DDBJ whole genome shotgun (WGS) entry which is preliminary data.</text>
</comment>
<reference evidence="7 8" key="1">
    <citation type="journal article" date="2023" name="Sci. Data">
        <title>Genome assembly of the Korean intertidal mud-creeper Batillaria attramentaria.</title>
        <authorList>
            <person name="Patra A.K."/>
            <person name="Ho P.T."/>
            <person name="Jun S."/>
            <person name="Lee S.J."/>
            <person name="Kim Y."/>
            <person name="Won Y.J."/>
        </authorList>
    </citation>
    <scope>NUCLEOTIDE SEQUENCE [LARGE SCALE GENOMIC DNA]</scope>
    <source>
        <strain evidence="7">Wonlab-2016</strain>
    </source>
</reference>